<proteinExistence type="predicted"/>
<reference evidence="1 2" key="1">
    <citation type="submission" date="2012-08" db="EMBL/GenBank/DDBJ databases">
        <authorList>
            <person name="Harkins D.M."/>
            <person name="Durkin A.S."/>
            <person name="Selengut J.D."/>
            <person name="Sanka R."/>
            <person name="DePew J."/>
            <person name="Purushe J."/>
            <person name="Matthias M.A."/>
            <person name="Vinetz J.M."/>
            <person name="Sutton G.G."/>
            <person name="Nelson W.C."/>
            <person name="Fouts D.E."/>
        </authorList>
    </citation>
    <scope>NUCLEOTIDE SEQUENCE [LARGE SCALE GENOMIC DNA]</scope>
    <source>
        <strain evidence="1 2">MMD4847</strain>
    </source>
</reference>
<name>A0ABN0H9K2_9LEPT</name>
<accession>A0ABN0H9K2</accession>
<keyword evidence="2" id="KW-1185">Reference proteome</keyword>
<comment type="caution">
    <text evidence="1">The sequence shown here is derived from an EMBL/GenBank/DDBJ whole genome shotgun (WGS) entry which is preliminary data.</text>
</comment>
<protein>
    <submittedName>
        <fullName evidence="1">Uncharacterized protein</fullName>
    </submittedName>
</protein>
<evidence type="ECO:0000313" key="1">
    <source>
        <dbReference type="EMBL" id="EJZ42250.1"/>
    </source>
</evidence>
<dbReference type="Proteomes" id="UP000018720">
    <property type="component" value="Unassembled WGS sequence"/>
</dbReference>
<gene>
    <name evidence="1" type="ORF">LEP1GSC178_2402</name>
</gene>
<organism evidence="1 2">
    <name type="scientific">Leptospira licerasiae str. MMD4847</name>
    <dbReference type="NCBI Taxonomy" id="1049971"/>
    <lineage>
        <taxon>Bacteria</taxon>
        <taxon>Pseudomonadati</taxon>
        <taxon>Spirochaetota</taxon>
        <taxon>Spirochaetia</taxon>
        <taxon>Leptospirales</taxon>
        <taxon>Leptospiraceae</taxon>
        <taxon>Leptospira</taxon>
    </lineage>
</organism>
<dbReference type="RefSeq" id="WP_008592025.1">
    <property type="nucleotide sequence ID" value="NZ_AHOM02000006.1"/>
</dbReference>
<dbReference type="EMBL" id="AHOM02000006">
    <property type="protein sequence ID" value="EJZ42250.1"/>
    <property type="molecule type" value="Genomic_DNA"/>
</dbReference>
<sequence length="58" mass="7011">MKLLLIILFAYLTYRFLQRLMFPQRNENSGFRVVFPDREYPSREKDISDKGRVVEKGE</sequence>
<evidence type="ECO:0000313" key="2">
    <source>
        <dbReference type="Proteomes" id="UP000018720"/>
    </source>
</evidence>